<organism evidence="1">
    <name type="scientific">Anguilla anguilla</name>
    <name type="common">European freshwater eel</name>
    <name type="synonym">Muraena anguilla</name>
    <dbReference type="NCBI Taxonomy" id="7936"/>
    <lineage>
        <taxon>Eukaryota</taxon>
        <taxon>Metazoa</taxon>
        <taxon>Chordata</taxon>
        <taxon>Craniata</taxon>
        <taxon>Vertebrata</taxon>
        <taxon>Euteleostomi</taxon>
        <taxon>Actinopterygii</taxon>
        <taxon>Neopterygii</taxon>
        <taxon>Teleostei</taxon>
        <taxon>Anguilliformes</taxon>
        <taxon>Anguillidae</taxon>
        <taxon>Anguilla</taxon>
    </lineage>
</organism>
<accession>A0A0E9RUZ0</accession>
<dbReference type="EMBL" id="GBXM01075945">
    <property type="protein sequence ID" value="JAH32632.1"/>
    <property type="molecule type" value="Transcribed_RNA"/>
</dbReference>
<proteinExistence type="predicted"/>
<protein>
    <submittedName>
        <fullName evidence="1">Uncharacterized protein</fullName>
    </submittedName>
</protein>
<dbReference type="AlphaFoldDB" id="A0A0E9RUZ0"/>
<sequence length="44" mass="5127">MVFLCECKVIVLFIFWIIPGHKISQINLIGKSCNRCIFISANQW</sequence>
<reference evidence="1" key="2">
    <citation type="journal article" date="2015" name="Fish Shellfish Immunol.">
        <title>Early steps in the European eel (Anguilla anguilla)-Vibrio vulnificus interaction in the gills: Role of the RtxA13 toxin.</title>
        <authorList>
            <person name="Callol A."/>
            <person name="Pajuelo D."/>
            <person name="Ebbesson L."/>
            <person name="Teles M."/>
            <person name="MacKenzie S."/>
            <person name="Amaro C."/>
        </authorList>
    </citation>
    <scope>NUCLEOTIDE SEQUENCE</scope>
</reference>
<name>A0A0E9RUZ0_ANGAN</name>
<reference evidence="1" key="1">
    <citation type="submission" date="2014-11" db="EMBL/GenBank/DDBJ databases">
        <authorList>
            <person name="Amaro Gonzalez C."/>
        </authorList>
    </citation>
    <scope>NUCLEOTIDE SEQUENCE</scope>
</reference>
<evidence type="ECO:0000313" key="1">
    <source>
        <dbReference type="EMBL" id="JAH32632.1"/>
    </source>
</evidence>